<gene>
    <name evidence="2" type="ORF">OSO01_45980</name>
</gene>
<feature type="transmembrane region" description="Helical" evidence="1">
    <location>
        <begin position="79"/>
        <end position="97"/>
    </location>
</feature>
<comment type="caution">
    <text evidence="2">The sequence shown here is derived from an EMBL/GenBank/DDBJ whole genome shotgun (WGS) entry which is preliminary data.</text>
</comment>
<sequence>MVWLTGILSGFVLGGFLYVFQQWTAIPVYTLLMNVDYFPVLGSMYLPDWIEFSLHLLVSTSVVWVLYLLLKMKKLEQRLALYLLCNGVIGLIIFPTTILSDRTPEIDNIWAWIIWLSGHMVYGFSVWGMLKLGKALKEKR</sequence>
<keyword evidence="1" id="KW-1133">Transmembrane helix</keyword>
<evidence type="ECO:0000313" key="2">
    <source>
        <dbReference type="EMBL" id="GEN89859.1"/>
    </source>
</evidence>
<dbReference type="EMBL" id="BJYM01000031">
    <property type="protein sequence ID" value="GEN89859.1"/>
    <property type="molecule type" value="Genomic_DNA"/>
</dbReference>
<dbReference type="AlphaFoldDB" id="A0A511ZR42"/>
<dbReference type="Proteomes" id="UP000321558">
    <property type="component" value="Unassembled WGS sequence"/>
</dbReference>
<organism evidence="2 3">
    <name type="scientific">Oceanobacillus sojae</name>
    <dbReference type="NCBI Taxonomy" id="582851"/>
    <lineage>
        <taxon>Bacteria</taxon>
        <taxon>Bacillati</taxon>
        <taxon>Bacillota</taxon>
        <taxon>Bacilli</taxon>
        <taxon>Bacillales</taxon>
        <taxon>Bacillaceae</taxon>
        <taxon>Oceanobacillus</taxon>
    </lineage>
</organism>
<reference evidence="2 3" key="1">
    <citation type="submission" date="2019-07" db="EMBL/GenBank/DDBJ databases">
        <title>Whole genome shotgun sequence of Oceanobacillus sojae NBRC 105379.</title>
        <authorList>
            <person name="Hosoyama A."/>
            <person name="Uohara A."/>
            <person name="Ohji S."/>
            <person name="Ichikawa N."/>
        </authorList>
    </citation>
    <scope>NUCLEOTIDE SEQUENCE [LARGE SCALE GENOMIC DNA]</scope>
    <source>
        <strain evidence="2 3">NBRC 105379</strain>
    </source>
</reference>
<dbReference type="STRING" id="582851.GCA_900162665_01618"/>
<protein>
    <submittedName>
        <fullName evidence="2">Uncharacterized protein</fullName>
    </submittedName>
</protein>
<evidence type="ECO:0000256" key="1">
    <source>
        <dbReference type="SAM" id="Phobius"/>
    </source>
</evidence>
<dbReference type="OrthoDB" id="1443299at2"/>
<feature type="transmembrane region" description="Helical" evidence="1">
    <location>
        <begin position="109"/>
        <end position="130"/>
    </location>
</feature>
<proteinExistence type="predicted"/>
<evidence type="ECO:0000313" key="3">
    <source>
        <dbReference type="Proteomes" id="UP000321558"/>
    </source>
</evidence>
<dbReference type="RefSeq" id="WP_147212728.1">
    <property type="nucleotide sequence ID" value="NZ_BJYM01000031.1"/>
</dbReference>
<keyword evidence="1" id="KW-0472">Membrane</keyword>
<name>A0A511ZR42_9BACI</name>
<keyword evidence="3" id="KW-1185">Reference proteome</keyword>
<feature type="transmembrane region" description="Helical" evidence="1">
    <location>
        <begin position="7"/>
        <end position="32"/>
    </location>
</feature>
<keyword evidence="1" id="KW-0812">Transmembrane</keyword>
<feature type="transmembrane region" description="Helical" evidence="1">
    <location>
        <begin position="52"/>
        <end position="70"/>
    </location>
</feature>
<accession>A0A511ZR42</accession>